<dbReference type="CDD" id="cd02440">
    <property type="entry name" value="AdoMet_MTases"/>
    <property type="match status" value="1"/>
</dbReference>
<dbReference type="InterPro" id="IPR054520">
    <property type="entry name" value="M_Eco57I_C"/>
</dbReference>
<keyword evidence="3 9" id="KW-0489">Methyltransferase</keyword>
<feature type="domain" description="Type II methyltransferase M.Eco57I C-terminal" evidence="8">
    <location>
        <begin position="288"/>
        <end position="500"/>
    </location>
</feature>
<dbReference type="GO" id="GO:0009007">
    <property type="term" value="F:site-specific DNA-methyltransferase (adenine-specific) activity"/>
    <property type="evidence" value="ECO:0007669"/>
    <property type="project" value="UniProtKB-EC"/>
</dbReference>
<evidence type="ECO:0000256" key="1">
    <source>
        <dbReference type="ARBA" id="ARBA00006594"/>
    </source>
</evidence>
<evidence type="ECO:0000256" key="2">
    <source>
        <dbReference type="ARBA" id="ARBA00011900"/>
    </source>
</evidence>
<dbReference type="InterPro" id="IPR050953">
    <property type="entry name" value="N4_N6_ade-DNA_methylase"/>
</dbReference>
<dbReference type="GO" id="GO:0003676">
    <property type="term" value="F:nucleic acid binding"/>
    <property type="evidence" value="ECO:0007669"/>
    <property type="project" value="InterPro"/>
</dbReference>
<evidence type="ECO:0000259" key="8">
    <source>
        <dbReference type="Pfam" id="PF22837"/>
    </source>
</evidence>
<protein>
    <recommendedName>
        <fullName evidence="2">site-specific DNA-methyltransferase (adenine-specific)</fullName>
        <ecNumber evidence="2">2.1.1.72</ecNumber>
    </recommendedName>
</protein>
<evidence type="ECO:0000256" key="3">
    <source>
        <dbReference type="ARBA" id="ARBA00022603"/>
    </source>
</evidence>
<dbReference type="EC" id="2.1.1.72" evidence="2"/>
<dbReference type="InterPro" id="IPR029063">
    <property type="entry name" value="SAM-dependent_MTases_sf"/>
</dbReference>
<dbReference type="PANTHER" id="PTHR33841">
    <property type="entry name" value="DNA METHYLTRANSFERASE YEEA-RELATED"/>
    <property type="match status" value="1"/>
</dbReference>
<feature type="domain" description="Type II methyltransferase M.TaqI-like" evidence="7">
    <location>
        <begin position="122"/>
        <end position="220"/>
    </location>
</feature>
<gene>
    <name evidence="9" type="ORF">ENW50_08355</name>
</gene>
<dbReference type="SUPFAM" id="SSF53335">
    <property type="entry name" value="S-adenosyl-L-methionine-dependent methyltransferases"/>
    <property type="match status" value="1"/>
</dbReference>
<dbReference type="PROSITE" id="PS00092">
    <property type="entry name" value="N6_MTASE"/>
    <property type="match status" value="1"/>
</dbReference>
<evidence type="ECO:0000313" key="9">
    <source>
        <dbReference type="EMBL" id="HGY94675.1"/>
    </source>
</evidence>
<reference evidence="9" key="1">
    <citation type="journal article" date="2020" name="mSystems">
        <title>Genome- and Community-Level Interaction Insights into Carbon Utilization and Element Cycling Functions of Hydrothermarchaeota in Hydrothermal Sediment.</title>
        <authorList>
            <person name="Zhou Z."/>
            <person name="Liu Y."/>
            <person name="Xu W."/>
            <person name="Pan J."/>
            <person name="Luo Z.H."/>
            <person name="Li M."/>
        </authorList>
    </citation>
    <scope>NUCLEOTIDE SEQUENCE [LARGE SCALE GENOMIC DNA]</scope>
    <source>
        <strain evidence="9">SpSt-855</strain>
    </source>
</reference>
<dbReference type="PANTHER" id="PTHR33841:SF5">
    <property type="entry name" value="DNA METHYLASE (MODIFICATION METHYLASE) (METHYLTRANSFERASE)-RELATED"/>
    <property type="match status" value="1"/>
</dbReference>
<evidence type="ECO:0000256" key="6">
    <source>
        <dbReference type="ARBA" id="ARBA00047942"/>
    </source>
</evidence>
<dbReference type="AlphaFoldDB" id="A0A7V4XTN3"/>
<keyword evidence="4 9" id="KW-0808">Transferase</keyword>
<evidence type="ECO:0000256" key="4">
    <source>
        <dbReference type="ARBA" id="ARBA00022679"/>
    </source>
</evidence>
<comment type="catalytic activity">
    <reaction evidence="6">
        <text>a 2'-deoxyadenosine in DNA + S-adenosyl-L-methionine = an N(6)-methyl-2'-deoxyadenosine in DNA + S-adenosyl-L-homocysteine + H(+)</text>
        <dbReference type="Rhea" id="RHEA:15197"/>
        <dbReference type="Rhea" id="RHEA-COMP:12418"/>
        <dbReference type="Rhea" id="RHEA-COMP:12419"/>
        <dbReference type="ChEBI" id="CHEBI:15378"/>
        <dbReference type="ChEBI" id="CHEBI:57856"/>
        <dbReference type="ChEBI" id="CHEBI:59789"/>
        <dbReference type="ChEBI" id="CHEBI:90615"/>
        <dbReference type="ChEBI" id="CHEBI:90616"/>
        <dbReference type="EC" id="2.1.1.72"/>
    </reaction>
</comment>
<dbReference type="InterPro" id="IPR002052">
    <property type="entry name" value="DNA_methylase_N6_adenine_CS"/>
</dbReference>
<evidence type="ECO:0000259" key="7">
    <source>
        <dbReference type="Pfam" id="PF07669"/>
    </source>
</evidence>
<dbReference type="Pfam" id="PF22837">
    <property type="entry name" value="M_Eco57I_C"/>
    <property type="match status" value="1"/>
</dbReference>
<accession>A0A7V4XTN3</accession>
<evidence type="ECO:0000256" key="5">
    <source>
        <dbReference type="ARBA" id="ARBA00022691"/>
    </source>
</evidence>
<dbReference type="PRINTS" id="PR00507">
    <property type="entry name" value="N12N6MTFRASE"/>
</dbReference>
<comment type="caution">
    <text evidence="9">The sequence shown here is derived from an EMBL/GenBank/DDBJ whole genome shotgun (WGS) entry which is preliminary data.</text>
</comment>
<dbReference type="EMBL" id="DTKL01000053">
    <property type="protein sequence ID" value="HGY94675.1"/>
    <property type="molecule type" value="Genomic_DNA"/>
</dbReference>
<sequence>MKADDSLRIEARRLREQERLDALKTATERNKWGQFATPPELARSMARYALAAMGHKPIRFLDPALGTGAFYSALLQVLAGQSLHAAVGVELDPIFATSAADLWSASGLQVLEGDFTRQPVPRERFSLVLTNPPYVRHHHLTSENKLWLKSSVAESRGINLSGLAGLYCHFLLLAHDWMEDQGLAIWLIPSEFMDVNYGSAIRRYLTESVTLLHIHRFLPEDVQFTDALVSSAIVVFRKSLPPSGHHTRFSLGGSLEAPTHEALIPLKALGQSRKWTRFPHLMSASQPNEPTLGDLFAIKRGLATGANNFFILTDEEADHWEIPNSFLKPILPSPRYLRADIIPASENGEPTVYPRLYLLDCAEPEEIIESRWPRFYEYLQKGRAENIHASYLTSRRAPWYSQEKRPPAPFLCTYMGRSLNGRGPFRFVWNRSQATAHNVYLMLYPKGPLLSALETHPELEADVFEALQHIRPEQLISEGRVYGGGLHKVEPRELASIPARQIFANMGDYLAAEPQGNLFSSWE</sequence>
<organism evidence="9">
    <name type="scientific">Acidobacterium capsulatum</name>
    <dbReference type="NCBI Taxonomy" id="33075"/>
    <lineage>
        <taxon>Bacteria</taxon>
        <taxon>Pseudomonadati</taxon>
        <taxon>Acidobacteriota</taxon>
        <taxon>Terriglobia</taxon>
        <taxon>Terriglobales</taxon>
        <taxon>Acidobacteriaceae</taxon>
        <taxon>Acidobacterium</taxon>
    </lineage>
</organism>
<dbReference type="GO" id="GO:0032259">
    <property type="term" value="P:methylation"/>
    <property type="evidence" value="ECO:0007669"/>
    <property type="project" value="UniProtKB-KW"/>
</dbReference>
<comment type="similarity">
    <text evidence="1">Belongs to the N(4)/N(6)-methyltransferase family.</text>
</comment>
<dbReference type="Pfam" id="PF07669">
    <property type="entry name" value="Eco57I"/>
    <property type="match status" value="1"/>
</dbReference>
<keyword evidence="5" id="KW-0949">S-adenosyl-L-methionine</keyword>
<dbReference type="Gene3D" id="3.40.50.150">
    <property type="entry name" value="Vaccinia Virus protein VP39"/>
    <property type="match status" value="1"/>
</dbReference>
<dbReference type="GO" id="GO:0006304">
    <property type="term" value="P:DNA modification"/>
    <property type="evidence" value="ECO:0007669"/>
    <property type="project" value="InterPro"/>
</dbReference>
<dbReference type="InterPro" id="IPR011639">
    <property type="entry name" value="MethylTrfase_TaqI-like_dom"/>
</dbReference>
<proteinExistence type="inferred from homology"/>
<name>A0A7V4XTN3_9BACT</name>